<evidence type="ECO:0000256" key="2">
    <source>
        <dbReference type="ARBA" id="ARBA00022473"/>
    </source>
</evidence>
<evidence type="ECO:0000256" key="1">
    <source>
        <dbReference type="ARBA" id="ARBA00005416"/>
    </source>
</evidence>
<evidence type="ECO:0000256" key="4">
    <source>
        <dbReference type="ARBA" id="ARBA00023278"/>
    </source>
</evidence>
<evidence type="ECO:0000313" key="6">
    <source>
        <dbReference type="EMBL" id="KAK4779896.1"/>
    </source>
</evidence>
<dbReference type="PANTHER" id="PTHR34359">
    <property type="entry name" value="CLAVATA3/ESR (CLE)-RELATED PROTEIN 10"/>
    <property type="match status" value="1"/>
</dbReference>
<organism evidence="6 7">
    <name type="scientific">Trapa incisa</name>
    <dbReference type="NCBI Taxonomy" id="236973"/>
    <lineage>
        <taxon>Eukaryota</taxon>
        <taxon>Viridiplantae</taxon>
        <taxon>Streptophyta</taxon>
        <taxon>Embryophyta</taxon>
        <taxon>Tracheophyta</taxon>
        <taxon>Spermatophyta</taxon>
        <taxon>Magnoliopsida</taxon>
        <taxon>eudicotyledons</taxon>
        <taxon>Gunneridae</taxon>
        <taxon>Pentapetalae</taxon>
        <taxon>rosids</taxon>
        <taxon>malvids</taxon>
        <taxon>Myrtales</taxon>
        <taxon>Lythraceae</taxon>
        <taxon>Trapa</taxon>
    </lineage>
</organism>
<keyword evidence="7" id="KW-1185">Reference proteome</keyword>
<reference evidence="6 7" key="1">
    <citation type="journal article" date="2023" name="Hortic Res">
        <title>Pangenome of water caltrop reveals structural variations and asymmetric subgenome divergence after allopolyploidization.</title>
        <authorList>
            <person name="Zhang X."/>
            <person name="Chen Y."/>
            <person name="Wang L."/>
            <person name="Yuan Y."/>
            <person name="Fang M."/>
            <person name="Shi L."/>
            <person name="Lu R."/>
            <person name="Comes H.P."/>
            <person name="Ma Y."/>
            <person name="Chen Y."/>
            <person name="Huang G."/>
            <person name="Zhou Y."/>
            <person name="Zheng Z."/>
            <person name="Qiu Y."/>
        </authorList>
    </citation>
    <scope>NUCLEOTIDE SEQUENCE [LARGE SCALE GENOMIC DNA]</scope>
    <source>
        <tissue evidence="6">Roots</tissue>
    </source>
</reference>
<keyword evidence="4" id="KW-0379">Hydroxylation</keyword>
<protein>
    <submittedName>
        <fullName evidence="6">Uncharacterized protein</fullName>
    </submittedName>
</protein>
<dbReference type="AlphaFoldDB" id="A0AAN7QX38"/>
<dbReference type="InterPro" id="IPR039618">
    <property type="entry name" value="CLE9-13"/>
</dbReference>
<dbReference type="EMBL" id="JAXIOK010000001">
    <property type="protein sequence ID" value="KAK4779896.1"/>
    <property type="molecule type" value="Genomic_DNA"/>
</dbReference>
<gene>
    <name evidence="6" type="ORF">SAY87_016002</name>
</gene>
<dbReference type="GO" id="GO:0030154">
    <property type="term" value="P:cell differentiation"/>
    <property type="evidence" value="ECO:0007669"/>
    <property type="project" value="UniProtKB-KW"/>
</dbReference>
<sequence length="102" mass="11537">MAVKISILSISLIFLSLLHFHLNNVRSFFMVYPSSSHQPVSINAKLVMEGKFDFRPFQKPHILHRQHHGEISSDEGAAKTEINPHYVTGDRLVPTGPNPLHN</sequence>
<keyword evidence="3" id="KW-0221">Differentiation</keyword>
<dbReference type="PANTHER" id="PTHR34359:SF28">
    <property type="entry name" value="CLAVATA3_ESR (CLE)-RELATED PROTEIN 12"/>
    <property type="match status" value="1"/>
</dbReference>
<accession>A0AAN7QX38</accession>
<comment type="caution">
    <text evidence="6">The sequence shown here is derived from an EMBL/GenBank/DDBJ whole genome shotgun (WGS) entry which is preliminary data.</text>
</comment>
<evidence type="ECO:0000256" key="3">
    <source>
        <dbReference type="ARBA" id="ARBA00022782"/>
    </source>
</evidence>
<evidence type="ECO:0000313" key="7">
    <source>
        <dbReference type="Proteomes" id="UP001345219"/>
    </source>
</evidence>
<dbReference type="Proteomes" id="UP001345219">
    <property type="component" value="Chromosome 13"/>
</dbReference>
<keyword evidence="2" id="KW-0217">Developmental protein</keyword>
<feature type="region of interest" description="Disordered" evidence="5">
    <location>
        <begin position="66"/>
        <end position="102"/>
    </location>
</feature>
<name>A0AAN7QX38_9MYRT</name>
<comment type="similarity">
    <text evidence="1">Belongs to the CLV3/ESR signal peptide family.</text>
</comment>
<proteinExistence type="inferred from homology"/>
<evidence type="ECO:0000256" key="5">
    <source>
        <dbReference type="SAM" id="MobiDB-lite"/>
    </source>
</evidence>